<name>A0ABQ5E5T4_9ASTR</name>
<gene>
    <name evidence="2" type="ORF">Tco_0954909</name>
</gene>
<comment type="caution">
    <text evidence="2">The sequence shown here is derived from an EMBL/GenBank/DDBJ whole genome shotgun (WGS) entry which is preliminary data.</text>
</comment>
<dbReference type="Proteomes" id="UP001151760">
    <property type="component" value="Unassembled WGS sequence"/>
</dbReference>
<organism evidence="2 3">
    <name type="scientific">Tanacetum coccineum</name>
    <dbReference type="NCBI Taxonomy" id="301880"/>
    <lineage>
        <taxon>Eukaryota</taxon>
        <taxon>Viridiplantae</taxon>
        <taxon>Streptophyta</taxon>
        <taxon>Embryophyta</taxon>
        <taxon>Tracheophyta</taxon>
        <taxon>Spermatophyta</taxon>
        <taxon>Magnoliopsida</taxon>
        <taxon>eudicotyledons</taxon>
        <taxon>Gunneridae</taxon>
        <taxon>Pentapetalae</taxon>
        <taxon>asterids</taxon>
        <taxon>campanulids</taxon>
        <taxon>Asterales</taxon>
        <taxon>Asteraceae</taxon>
        <taxon>Asteroideae</taxon>
        <taxon>Anthemideae</taxon>
        <taxon>Anthemidinae</taxon>
        <taxon>Tanacetum</taxon>
    </lineage>
</organism>
<reference evidence="2" key="2">
    <citation type="submission" date="2022-01" db="EMBL/GenBank/DDBJ databases">
        <authorList>
            <person name="Yamashiro T."/>
            <person name="Shiraishi A."/>
            <person name="Satake H."/>
            <person name="Nakayama K."/>
        </authorList>
    </citation>
    <scope>NUCLEOTIDE SEQUENCE</scope>
</reference>
<feature type="compositionally biased region" description="Polar residues" evidence="1">
    <location>
        <begin position="40"/>
        <end position="50"/>
    </location>
</feature>
<feature type="compositionally biased region" description="Basic and acidic residues" evidence="1">
    <location>
        <begin position="116"/>
        <end position="127"/>
    </location>
</feature>
<evidence type="ECO:0000256" key="1">
    <source>
        <dbReference type="SAM" id="MobiDB-lite"/>
    </source>
</evidence>
<feature type="region of interest" description="Disordered" evidence="1">
    <location>
        <begin position="28"/>
        <end position="141"/>
    </location>
</feature>
<evidence type="ECO:0000313" key="2">
    <source>
        <dbReference type="EMBL" id="GJT46194.1"/>
    </source>
</evidence>
<feature type="compositionally biased region" description="Polar residues" evidence="1">
    <location>
        <begin position="59"/>
        <end position="71"/>
    </location>
</feature>
<sequence>MAEHFAQADIEKMEQPVMISVSSCRVSKYKGTEPNIRKLPQSSSANSHMKTLSKENLVIESNESADGNRIQTRYKPVKNQEQSHKEKETSNAEKEVTETGTPPESAIAVAQPVKNPEQHERGKEKTAKRSLLSTAPTTPRT</sequence>
<reference evidence="2" key="1">
    <citation type="journal article" date="2022" name="Int. J. Mol. Sci.">
        <title>Draft Genome of Tanacetum Coccineum: Genomic Comparison of Closely Related Tanacetum-Family Plants.</title>
        <authorList>
            <person name="Yamashiro T."/>
            <person name="Shiraishi A."/>
            <person name="Nakayama K."/>
            <person name="Satake H."/>
        </authorList>
    </citation>
    <scope>NUCLEOTIDE SEQUENCE</scope>
</reference>
<accession>A0ABQ5E5T4</accession>
<feature type="compositionally biased region" description="Basic and acidic residues" evidence="1">
    <location>
        <begin position="81"/>
        <end position="97"/>
    </location>
</feature>
<protein>
    <submittedName>
        <fullName evidence="2">Uncharacterized protein</fullName>
    </submittedName>
</protein>
<keyword evidence="3" id="KW-1185">Reference proteome</keyword>
<feature type="compositionally biased region" description="Polar residues" evidence="1">
    <location>
        <begin position="131"/>
        <end position="141"/>
    </location>
</feature>
<dbReference type="EMBL" id="BQNB010015964">
    <property type="protein sequence ID" value="GJT46194.1"/>
    <property type="molecule type" value="Genomic_DNA"/>
</dbReference>
<evidence type="ECO:0000313" key="3">
    <source>
        <dbReference type="Proteomes" id="UP001151760"/>
    </source>
</evidence>
<proteinExistence type="predicted"/>